<reference evidence="4 5" key="1">
    <citation type="journal article" date="2023" name="Plants (Basel)">
        <title>Bridging the Gap: Combining Genomics and Transcriptomics Approaches to Understand Stylosanthes scabra, an Orphan Legume from the Brazilian Caatinga.</title>
        <authorList>
            <person name="Ferreira-Neto J.R.C."/>
            <person name="da Silva M.D."/>
            <person name="Binneck E."/>
            <person name="de Melo N.F."/>
            <person name="da Silva R.H."/>
            <person name="de Melo A.L.T.M."/>
            <person name="Pandolfi V."/>
            <person name="Bustamante F.O."/>
            <person name="Brasileiro-Vidal A.C."/>
            <person name="Benko-Iseppon A.M."/>
        </authorList>
    </citation>
    <scope>NUCLEOTIDE SEQUENCE [LARGE SCALE GENOMIC DNA]</scope>
    <source>
        <tissue evidence="4">Leaves</tissue>
    </source>
</reference>
<dbReference type="Proteomes" id="UP001341840">
    <property type="component" value="Unassembled WGS sequence"/>
</dbReference>
<evidence type="ECO:0000313" key="4">
    <source>
        <dbReference type="EMBL" id="MED6198153.1"/>
    </source>
</evidence>
<evidence type="ECO:0000256" key="2">
    <source>
        <dbReference type="SAM" id="MobiDB-lite"/>
    </source>
</evidence>
<gene>
    <name evidence="4" type="ORF">PIB30_063287</name>
</gene>
<name>A0ABU6XMU5_9FABA</name>
<evidence type="ECO:0000313" key="5">
    <source>
        <dbReference type="Proteomes" id="UP001341840"/>
    </source>
</evidence>
<accession>A0ABU6XMU5</accession>
<dbReference type="EMBL" id="JASCZI010212049">
    <property type="protein sequence ID" value="MED6198153.1"/>
    <property type="molecule type" value="Genomic_DNA"/>
</dbReference>
<proteinExistence type="inferred from homology"/>
<comment type="caution">
    <text evidence="4">The sequence shown here is derived from an EMBL/GenBank/DDBJ whole genome shotgun (WGS) entry which is preliminary data.</text>
</comment>
<dbReference type="InterPro" id="IPR004883">
    <property type="entry name" value="LOB"/>
</dbReference>
<feature type="compositionally biased region" description="Acidic residues" evidence="2">
    <location>
        <begin position="75"/>
        <end position="89"/>
    </location>
</feature>
<sequence length="140" mass="15876">MAENKDKTCVVCEDNKGVCSKECIYEPLFPAEDNQKRLNYFTIIAHLNALKITELLPNLPTMEDRREAISALLCDNDDDAEEESEDNHDAEEQSASGDNEDLIQEDRKLPPKKRKFNLSKPYQSHAMQSISFGTIQLAIS</sequence>
<feature type="domain" description="LOB" evidence="3">
    <location>
        <begin position="9"/>
        <end position="75"/>
    </location>
</feature>
<organism evidence="4 5">
    <name type="scientific">Stylosanthes scabra</name>
    <dbReference type="NCBI Taxonomy" id="79078"/>
    <lineage>
        <taxon>Eukaryota</taxon>
        <taxon>Viridiplantae</taxon>
        <taxon>Streptophyta</taxon>
        <taxon>Embryophyta</taxon>
        <taxon>Tracheophyta</taxon>
        <taxon>Spermatophyta</taxon>
        <taxon>Magnoliopsida</taxon>
        <taxon>eudicotyledons</taxon>
        <taxon>Gunneridae</taxon>
        <taxon>Pentapetalae</taxon>
        <taxon>rosids</taxon>
        <taxon>fabids</taxon>
        <taxon>Fabales</taxon>
        <taxon>Fabaceae</taxon>
        <taxon>Papilionoideae</taxon>
        <taxon>50 kb inversion clade</taxon>
        <taxon>dalbergioids sensu lato</taxon>
        <taxon>Dalbergieae</taxon>
        <taxon>Pterocarpus clade</taxon>
        <taxon>Stylosanthes</taxon>
    </lineage>
</organism>
<protein>
    <recommendedName>
        <fullName evidence="3">LOB domain-containing protein</fullName>
    </recommendedName>
</protein>
<evidence type="ECO:0000259" key="3">
    <source>
        <dbReference type="Pfam" id="PF03195"/>
    </source>
</evidence>
<dbReference type="Pfam" id="PF03195">
    <property type="entry name" value="LOB"/>
    <property type="match status" value="1"/>
</dbReference>
<feature type="region of interest" description="Disordered" evidence="2">
    <location>
        <begin position="70"/>
        <end position="123"/>
    </location>
</feature>
<keyword evidence="5" id="KW-1185">Reference proteome</keyword>
<evidence type="ECO:0000256" key="1">
    <source>
        <dbReference type="ARBA" id="ARBA00005474"/>
    </source>
</evidence>
<comment type="similarity">
    <text evidence="1">Belongs to the LOB domain-containing protein family.</text>
</comment>